<dbReference type="Proteomes" id="UP000188879">
    <property type="component" value="Unassembled WGS sequence"/>
</dbReference>
<evidence type="ECO:0000256" key="1">
    <source>
        <dbReference type="ARBA" id="ARBA00003822"/>
    </source>
</evidence>
<feature type="domain" description="Aspartate/ornithine carbamoyltransferase Asp/Orn-binding" evidence="3">
    <location>
        <begin position="151"/>
        <end position="288"/>
    </location>
</feature>
<evidence type="ECO:0000313" key="5">
    <source>
        <dbReference type="EMBL" id="ONG58166.1"/>
    </source>
</evidence>
<evidence type="ECO:0000259" key="3">
    <source>
        <dbReference type="Pfam" id="PF00185"/>
    </source>
</evidence>
<dbReference type="PANTHER" id="PTHR45753:SF3">
    <property type="entry name" value="ORNITHINE TRANSCARBAMYLASE, MITOCHONDRIAL"/>
    <property type="match status" value="1"/>
</dbReference>
<protein>
    <submittedName>
        <fullName evidence="5">Ornithine carbamoyltransferase</fullName>
    </submittedName>
</protein>
<dbReference type="SUPFAM" id="SSF53671">
    <property type="entry name" value="Aspartate/ornithine carbamoyltransferase"/>
    <property type="match status" value="1"/>
</dbReference>
<dbReference type="PANTHER" id="PTHR45753">
    <property type="entry name" value="ORNITHINE CARBAMOYLTRANSFERASE, MITOCHONDRIAL"/>
    <property type="match status" value="1"/>
</dbReference>
<sequence>MFPLADRDLLALDDLPPDQLIAILERAVELARLWTARRMPQSLAGRRLALVVNDGGWRNTSAFDLGIQAMGGLCVQAPLRLDQREAVADLGAYLDNWFDAVVCRAPALSTLRALADAAVAPVINARTRQNHPCEVLGDLAWYAQRHGGIGGITVAVLAPEANILGSWVEAAAVLPLQVIQVYPERWHLRGAGRHAAFRATADLAALQEAQIIVTDCWPEGVAAGDDTLLRYQVSASLLARLRPDTEFLPCPPVTRGQEVTADAMQHPSCRAVPAKAFLLHAQNALLEWAFGRF</sequence>
<proteinExistence type="predicted"/>
<organism evidence="5 6">
    <name type="scientific">Teichococcus deserti</name>
    <dbReference type="NCBI Taxonomy" id="1817963"/>
    <lineage>
        <taxon>Bacteria</taxon>
        <taxon>Pseudomonadati</taxon>
        <taxon>Pseudomonadota</taxon>
        <taxon>Alphaproteobacteria</taxon>
        <taxon>Acetobacterales</taxon>
        <taxon>Roseomonadaceae</taxon>
        <taxon>Roseomonas</taxon>
    </lineage>
</organism>
<gene>
    <name evidence="5" type="ORF">BKE38_03495</name>
</gene>
<evidence type="ECO:0000313" key="6">
    <source>
        <dbReference type="Proteomes" id="UP000188879"/>
    </source>
</evidence>
<comment type="caution">
    <text evidence="5">The sequence shown here is derived from an EMBL/GenBank/DDBJ whole genome shotgun (WGS) entry which is preliminary data.</text>
</comment>
<dbReference type="GO" id="GO:0016597">
    <property type="term" value="F:amino acid binding"/>
    <property type="evidence" value="ECO:0007669"/>
    <property type="project" value="InterPro"/>
</dbReference>
<keyword evidence="2 5" id="KW-0808">Transferase</keyword>
<dbReference type="InterPro" id="IPR006132">
    <property type="entry name" value="Asp/Orn_carbamoyltranf_P-bd"/>
</dbReference>
<dbReference type="GO" id="GO:0004585">
    <property type="term" value="F:ornithine carbamoyltransferase activity"/>
    <property type="evidence" value="ECO:0007669"/>
    <property type="project" value="TreeGrafter"/>
</dbReference>
<evidence type="ECO:0000259" key="4">
    <source>
        <dbReference type="Pfam" id="PF02729"/>
    </source>
</evidence>
<keyword evidence="6" id="KW-1185">Reference proteome</keyword>
<comment type="function">
    <text evidence="1">Reversibly catalyzes the transfer of the carbamoyl group from carbamoyl phosphate (CP) to the N(epsilon) atom of ornithine (ORN) to produce L-citrulline.</text>
</comment>
<dbReference type="GO" id="GO:0042450">
    <property type="term" value="P:L-arginine biosynthetic process via ornithine"/>
    <property type="evidence" value="ECO:0007669"/>
    <property type="project" value="TreeGrafter"/>
</dbReference>
<dbReference type="AlphaFoldDB" id="A0A1V2H906"/>
<dbReference type="InterPro" id="IPR036901">
    <property type="entry name" value="Asp/Orn_carbamoylTrfase_sf"/>
</dbReference>
<dbReference type="Gene3D" id="3.40.50.1370">
    <property type="entry name" value="Aspartate/ornithine carbamoyltransferase"/>
    <property type="match status" value="2"/>
</dbReference>
<dbReference type="InterPro" id="IPR006131">
    <property type="entry name" value="Asp_carbamoyltransf_Asp/Orn-bd"/>
</dbReference>
<dbReference type="GO" id="GO:0019240">
    <property type="term" value="P:citrulline biosynthetic process"/>
    <property type="evidence" value="ECO:0007669"/>
    <property type="project" value="TreeGrafter"/>
</dbReference>
<feature type="domain" description="Aspartate/ornithine carbamoyltransferase carbamoyl-P binding" evidence="4">
    <location>
        <begin position="7"/>
        <end position="140"/>
    </location>
</feature>
<dbReference type="EMBL" id="MLCO01000021">
    <property type="protein sequence ID" value="ONG58166.1"/>
    <property type="molecule type" value="Genomic_DNA"/>
</dbReference>
<dbReference type="OrthoDB" id="9802587at2"/>
<name>A0A1V2H906_9PROT</name>
<dbReference type="Pfam" id="PF02729">
    <property type="entry name" value="OTCace_N"/>
    <property type="match status" value="1"/>
</dbReference>
<evidence type="ECO:0000256" key="2">
    <source>
        <dbReference type="ARBA" id="ARBA00022679"/>
    </source>
</evidence>
<reference evidence="5 6" key="1">
    <citation type="submission" date="2016-10" db="EMBL/GenBank/DDBJ databases">
        <title>Draft Genome sequence of Roseomonas sp. strain M3.</title>
        <authorList>
            <person name="Subhash Y."/>
            <person name="Lee S."/>
        </authorList>
    </citation>
    <scope>NUCLEOTIDE SEQUENCE [LARGE SCALE GENOMIC DNA]</scope>
    <source>
        <strain evidence="5 6">M3</strain>
    </source>
</reference>
<dbReference type="RefSeq" id="WP_076955993.1">
    <property type="nucleotide sequence ID" value="NZ_MLCO01000021.1"/>
</dbReference>
<dbReference type="Pfam" id="PF00185">
    <property type="entry name" value="OTCace"/>
    <property type="match status" value="1"/>
</dbReference>
<accession>A0A1V2H906</accession>